<evidence type="ECO:0000256" key="2">
    <source>
        <dbReference type="ARBA" id="ARBA00008130"/>
    </source>
</evidence>
<dbReference type="GO" id="GO:0005886">
    <property type="term" value="C:plasma membrane"/>
    <property type="evidence" value="ECO:0007669"/>
    <property type="project" value="TreeGrafter"/>
</dbReference>
<dbReference type="PANTHER" id="PTHR28286">
    <property type="match status" value="1"/>
</dbReference>
<dbReference type="FunFam" id="1.20.1070.10:FF:000160">
    <property type="entry name" value="Related to Opsin-1"/>
    <property type="match status" value="1"/>
</dbReference>
<feature type="transmembrane region" description="Helical" evidence="12">
    <location>
        <begin position="194"/>
        <end position="213"/>
    </location>
</feature>
<feature type="transmembrane region" description="Helical" evidence="12">
    <location>
        <begin position="64"/>
        <end position="89"/>
    </location>
</feature>
<feature type="transmembrane region" description="Helical" evidence="12">
    <location>
        <begin position="33"/>
        <end position="52"/>
    </location>
</feature>
<evidence type="ECO:0000256" key="11">
    <source>
        <dbReference type="SAM" id="MobiDB-lite"/>
    </source>
</evidence>
<evidence type="ECO:0000256" key="12">
    <source>
        <dbReference type="SAM" id="Phobius"/>
    </source>
</evidence>
<evidence type="ECO:0000256" key="5">
    <source>
        <dbReference type="ARBA" id="ARBA00022692"/>
    </source>
</evidence>
<dbReference type="GO" id="GO:0009881">
    <property type="term" value="F:photoreceptor activity"/>
    <property type="evidence" value="ECO:0007669"/>
    <property type="project" value="UniProtKB-KW"/>
</dbReference>
<evidence type="ECO:0000256" key="10">
    <source>
        <dbReference type="ARBA" id="ARBA00023170"/>
    </source>
</evidence>
<dbReference type="PANTHER" id="PTHR28286:SF1">
    <property type="entry name" value="30 KDA HEAT SHOCK PROTEIN-RELATED"/>
    <property type="match status" value="1"/>
</dbReference>
<keyword evidence="7 12" id="KW-1133">Transmembrane helix</keyword>
<evidence type="ECO:0000313" key="13">
    <source>
        <dbReference type="EMBL" id="QDS67723.1"/>
    </source>
</evidence>
<gene>
    <name evidence="13" type="ORF">FKW77_005808</name>
</gene>
<comment type="subcellular location">
    <subcellularLocation>
        <location evidence="1">Membrane</location>
        <topology evidence="1">Multi-pass membrane protein</topology>
    </subcellularLocation>
</comment>
<dbReference type="PRINTS" id="PR00251">
    <property type="entry name" value="BACTRLOPSIN"/>
</dbReference>
<proteinExistence type="inferred from homology"/>
<dbReference type="SMART" id="SM01021">
    <property type="entry name" value="Bac_rhodopsin"/>
    <property type="match status" value="1"/>
</dbReference>
<keyword evidence="4" id="KW-0716">Sensory transduction</keyword>
<dbReference type="PROSITE" id="PS00950">
    <property type="entry name" value="BACTERIAL_OPSIN_1"/>
    <property type="match status" value="1"/>
</dbReference>
<evidence type="ECO:0000256" key="1">
    <source>
        <dbReference type="ARBA" id="ARBA00004141"/>
    </source>
</evidence>
<comment type="similarity">
    <text evidence="2">Belongs to the archaeal/bacterial/fungal opsin family.</text>
</comment>
<keyword evidence="6" id="KW-0681">Retinal protein</keyword>
<keyword evidence="10" id="KW-0675">Receptor</keyword>
<protein>
    <recommendedName>
        <fullName evidence="15">Ion channel activity</fullName>
    </recommendedName>
</protein>
<dbReference type="GO" id="GO:0005216">
    <property type="term" value="F:monoatomic ion channel activity"/>
    <property type="evidence" value="ECO:0007669"/>
    <property type="project" value="InterPro"/>
</dbReference>
<keyword evidence="5 12" id="KW-0812">Transmembrane</keyword>
<dbReference type="Gene3D" id="1.20.1070.10">
    <property type="entry name" value="Rhodopsin 7-helix transmembrane proteins"/>
    <property type="match status" value="1"/>
</dbReference>
<keyword evidence="3" id="KW-0600">Photoreceptor protein</keyword>
<dbReference type="InterPro" id="IPR001425">
    <property type="entry name" value="Arc/bac/fun_rhodopsins"/>
</dbReference>
<dbReference type="SUPFAM" id="SSF81321">
    <property type="entry name" value="Family A G protein-coupled receptor-like"/>
    <property type="match status" value="1"/>
</dbReference>
<dbReference type="InterPro" id="IPR043476">
    <property type="entry name" value="Yro2-like_7TM"/>
</dbReference>
<feature type="transmembrane region" description="Helical" evidence="12">
    <location>
        <begin position="233"/>
        <end position="252"/>
    </location>
</feature>
<keyword evidence="8" id="KW-0157">Chromophore</keyword>
<evidence type="ECO:0000256" key="8">
    <source>
        <dbReference type="ARBA" id="ARBA00022991"/>
    </source>
</evidence>
<dbReference type="Pfam" id="PF01036">
    <property type="entry name" value="Bac_rhodopsin"/>
    <property type="match status" value="1"/>
</dbReference>
<dbReference type="InterPro" id="IPR018229">
    <property type="entry name" value="Rhodopsin_retinal_BS"/>
</dbReference>
<dbReference type="AlphaFoldDB" id="A0A517KWH0"/>
<dbReference type="PROSITE" id="PS00327">
    <property type="entry name" value="BACTERIAL_OPSIN_RET"/>
    <property type="match status" value="1"/>
</dbReference>
<evidence type="ECO:0000256" key="9">
    <source>
        <dbReference type="ARBA" id="ARBA00023136"/>
    </source>
</evidence>
<evidence type="ECO:0000256" key="3">
    <source>
        <dbReference type="ARBA" id="ARBA00022543"/>
    </source>
</evidence>
<evidence type="ECO:0000256" key="6">
    <source>
        <dbReference type="ARBA" id="ARBA00022925"/>
    </source>
</evidence>
<evidence type="ECO:0000256" key="4">
    <source>
        <dbReference type="ARBA" id="ARBA00022606"/>
    </source>
</evidence>
<evidence type="ECO:0000256" key="7">
    <source>
        <dbReference type="ARBA" id="ARBA00022989"/>
    </source>
</evidence>
<dbReference type="GO" id="GO:0005783">
    <property type="term" value="C:endoplasmic reticulum"/>
    <property type="evidence" value="ECO:0007669"/>
    <property type="project" value="TreeGrafter"/>
</dbReference>
<dbReference type="Proteomes" id="UP000316270">
    <property type="component" value="Chromosome 1"/>
</dbReference>
<evidence type="ECO:0000313" key="14">
    <source>
        <dbReference type="Proteomes" id="UP000316270"/>
    </source>
</evidence>
<dbReference type="GO" id="GO:0007602">
    <property type="term" value="P:phototransduction"/>
    <property type="evidence" value="ECO:0007669"/>
    <property type="project" value="UniProtKB-KW"/>
</dbReference>
<keyword evidence="9 12" id="KW-0472">Membrane</keyword>
<feature type="region of interest" description="Disordered" evidence="11">
    <location>
        <begin position="275"/>
        <end position="321"/>
    </location>
</feature>
<reference evidence="13 14" key="1">
    <citation type="submission" date="2019-07" db="EMBL/GenBank/DDBJ databases">
        <title>Finished genome of Venturia effusa.</title>
        <authorList>
            <person name="Young C.A."/>
            <person name="Cox M.P."/>
            <person name="Ganley A.R.D."/>
            <person name="David W.J."/>
        </authorList>
    </citation>
    <scope>NUCLEOTIDE SEQUENCE [LARGE SCALE GENOMIC DNA]</scope>
    <source>
        <strain evidence="14">albino</strain>
    </source>
</reference>
<sequence length="321" mass="34800">MFEKRSNEALRINGNTVNGATADIAITTHGSNWYWAVTALMIVCTTAFLALGHMKPRQDRIFHYITAAITMVAAIAYFSMASNLGFTPIAVQYRRSNPVVSGVYREIFYVRYIDWMITTPLLLMDLLLTAGMPWPTLIWVILVDWVMIVTGLVGALVVSSYKWGYFAFGCAALAYIVYVLAFEARKHANNLGSDIGRVFLTCGSLTAFLWILYPIAWGLCEGGNVISPDSEAAFYGVLDVLAKPVFGALLLFGHKNIAPSRLGLRIRDYDDDPAHHGSTKGHVGEKSHVKDQGNGVGTAANEGLTTGNGAGPTVGLGQSAV</sequence>
<dbReference type="CDD" id="cd15239">
    <property type="entry name" value="7tm_YRO2_fungal-like"/>
    <property type="match status" value="1"/>
</dbReference>
<feature type="compositionally biased region" description="Basic and acidic residues" evidence="11">
    <location>
        <begin position="282"/>
        <end position="291"/>
    </location>
</feature>
<keyword evidence="14" id="KW-1185">Reference proteome</keyword>
<accession>A0A517KWH0</accession>
<name>A0A517KWH0_9PEZI</name>
<evidence type="ECO:0008006" key="15">
    <source>
        <dbReference type="Google" id="ProtNLM"/>
    </source>
</evidence>
<feature type="transmembrane region" description="Helical" evidence="12">
    <location>
        <begin position="163"/>
        <end position="182"/>
    </location>
</feature>
<dbReference type="OrthoDB" id="536545at2759"/>
<organism evidence="13 14">
    <name type="scientific">Venturia effusa</name>
    <dbReference type="NCBI Taxonomy" id="50376"/>
    <lineage>
        <taxon>Eukaryota</taxon>
        <taxon>Fungi</taxon>
        <taxon>Dikarya</taxon>
        <taxon>Ascomycota</taxon>
        <taxon>Pezizomycotina</taxon>
        <taxon>Dothideomycetes</taxon>
        <taxon>Pleosporomycetidae</taxon>
        <taxon>Venturiales</taxon>
        <taxon>Venturiaceae</taxon>
        <taxon>Venturia</taxon>
    </lineage>
</organism>
<dbReference type="EMBL" id="CP042185">
    <property type="protein sequence ID" value="QDS67723.1"/>
    <property type="molecule type" value="Genomic_DNA"/>
</dbReference>